<keyword evidence="1" id="KW-0472">Membrane</keyword>
<keyword evidence="1" id="KW-1133">Transmembrane helix</keyword>
<dbReference type="WBParaSite" id="nRc.2.0.1.t31588-RA">
    <property type="protein sequence ID" value="nRc.2.0.1.t31588-RA"/>
    <property type="gene ID" value="nRc.2.0.1.g31588"/>
</dbReference>
<evidence type="ECO:0000256" key="1">
    <source>
        <dbReference type="SAM" id="Phobius"/>
    </source>
</evidence>
<protein>
    <submittedName>
        <fullName evidence="3">Uncharacterized protein</fullName>
    </submittedName>
</protein>
<evidence type="ECO:0000313" key="3">
    <source>
        <dbReference type="WBParaSite" id="nRc.2.0.1.t31588-RA"/>
    </source>
</evidence>
<feature type="transmembrane region" description="Helical" evidence="1">
    <location>
        <begin position="12"/>
        <end position="33"/>
    </location>
</feature>
<keyword evidence="1" id="KW-0812">Transmembrane</keyword>
<sequence length="67" mass="7399">MTTTTTTTKTEPIFLAFIAVLRAAYVAYSSTIFKDNRHRRIGIRILGGGVAQVQKLVEKPAWGAVFD</sequence>
<organism evidence="2 3">
    <name type="scientific">Romanomermis culicivorax</name>
    <name type="common">Nematode worm</name>
    <dbReference type="NCBI Taxonomy" id="13658"/>
    <lineage>
        <taxon>Eukaryota</taxon>
        <taxon>Metazoa</taxon>
        <taxon>Ecdysozoa</taxon>
        <taxon>Nematoda</taxon>
        <taxon>Enoplea</taxon>
        <taxon>Dorylaimia</taxon>
        <taxon>Mermithida</taxon>
        <taxon>Mermithoidea</taxon>
        <taxon>Mermithidae</taxon>
        <taxon>Romanomermis</taxon>
    </lineage>
</organism>
<evidence type="ECO:0000313" key="2">
    <source>
        <dbReference type="Proteomes" id="UP000887565"/>
    </source>
</evidence>
<dbReference type="Proteomes" id="UP000887565">
    <property type="component" value="Unplaced"/>
</dbReference>
<accession>A0A915K169</accession>
<reference evidence="3" key="1">
    <citation type="submission" date="2022-11" db="UniProtKB">
        <authorList>
            <consortium name="WormBaseParasite"/>
        </authorList>
    </citation>
    <scope>IDENTIFICATION</scope>
</reference>
<name>A0A915K169_ROMCU</name>
<proteinExistence type="predicted"/>
<keyword evidence="2" id="KW-1185">Reference proteome</keyword>
<dbReference type="AlphaFoldDB" id="A0A915K169"/>